<evidence type="ECO:0000313" key="1">
    <source>
        <dbReference type="EMBL" id="GAF78092.1"/>
    </source>
</evidence>
<evidence type="ECO:0008006" key="2">
    <source>
        <dbReference type="Google" id="ProtNLM"/>
    </source>
</evidence>
<dbReference type="Pfam" id="PF13242">
    <property type="entry name" value="Hydrolase_like"/>
    <property type="match status" value="1"/>
</dbReference>
<reference evidence="1" key="1">
    <citation type="journal article" date="2014" name="Front. Microbiol.">
        <title>High frequency of phylogenetically diverse reductive dehalogenase-homologous genes in deep subseafloor sedimentary metagenomes.</title>
        <authorList>
            <person name="Kawai M."/>
            <person name="Futagami T."/>
            <person name="Toyoda A."/>
            <person name="Takaki Y."/>
            <person name="Nishi S."/>
            <person name="Hori S."/>
            <person name="Arai W."/>
            <person name="Tsubouchi T."/>
            <person name="Morono Y."/>
            <person name="Uchiyama I."/>
            <person name="Ito T."/>
            <person name="Fujiyama A."/>
            <person name="Inagaki F."/>
            <person name="Takami H."/>
        </authorList>
    </citation>
    <scope>NUCLEOTIDE SEQUENCE</scope>
    <source>
        <strain evidence="1">Expedition CK06-06</strain>
    </source>
</reference>
<feature type="non-terminal residue" evidence="1">
    <location>
        <position position="1"/>
    </location>
</feature>
<accession>X0SQE0</accession>
<dbReference type="InterPro" id="IPR023214">
    <property type="entry name" value="HAD_sf"/>
</dbReference>
<sequence>LALERAGVNASETIHVGDQYKLDVVGARGVGISPILIDRDNVYPEITDCPRIRSLTELPEHLK</sequence>
<comment type="caution">
    <text evidence="1">The sequence shown here is derived from an EMBL/GenBank/DDBJ whole genome shotgun (WGS) entry which is preliminary data.</text>
</comment>
<proteinExistence type="predicted"/>
<organism evidence="1">
    <name type="scientific">marine sediment metagenome</name>
    <dbReference type="NCBI Taxonomy" id="412755"/>
    <lineage>
        <taxon>unclassified sequences</taxon>
        <taxon>metagenomes</taxon>
        <taxon>ecological metagenomes</taxon>
    </lineage>
</organism>
<dbReference type="AlphaFoldDB" id="X0SQE0"/>
<dbReference type="EMBL" id="BARS01004429">
    <property type="protein sequence ID" value="GAF78092.1"/>
    <property type="molecule type" value="Genomic_DNA"/>
</dbReference>
<protein>
    <recommendedName>
        <fullName evidence="2">HAD family hydrolase</fullName>
    </recommendedName>
</protein>
<dbReference type="SUPFAM" id="SSF56784">
    <property type="entry name" value="HAD-like"/>
    <property type="match status" value="1"/>
</dbReference>
<name>X0SQE0_9ZZZZ</name>
<gene>
    <name evidence="1" type="ORF">S01H1_08656</name>
</gene>
<dbReference type="InterPro" id="IPR036412">
    <property type="entry name" value="HAD-like_sf"/>
</dbReference>
<dbReference type="Gene3D" id="3.40.50.1000">
    <property type="entry name" value="HAD superfamily/HAD-like"/>
    <property type="match status" value="1"/>
</dbReference>